<gene>
    <name evidence="1" type="ORF">TKK_005608</name>
</gene>
<protein>
    <submittedName>
        <fullName evidence="1">Uncharacterized protein</fullName>
    </submittedName>
</protein>
<evidence type="ECO:0000313" key="2">
    <source>
        <dbReference type="Proteomes" id="UP001627154"/>
    </source>
</evidence>
<reference evidence="1 2" key="1">
    <citation type="journal article" date="2024" name="bioRxiv">
        <title>A reference genome for Trichogramma kaykai: A tiny desert-dwelling parasitoid wasp with competing sex-ratio distorters.</title>
        <authorList>
            <person name="Culotta J."/>
            <person name="Lindsey A.R."/>
        </authorList>
    </citation>
    <scope>NUCLEOTIDE SEQUENCE [LARGE SCALE GENOMIC DNA]</scope>
    <source>
        <strain evidence="1 2">KSX58</strain>
    </source>
</reference>
<accession>A0ABD2X8U8</accession>
<evidence type="ECO:0000313" key="1">
    <source>
        <dbReference type="EMBL" id="KAL3401308.1"/>
    </source>
</evidence>
<sequence length="94" mass="11524">MYEQHLKQQEHLKDCADYQLHNPWKLKLRRLGKHVRKFMAHLAPGRLRKKRQGYSKFYTEDEERLRFLLFHFVRELLPRVVGAVDRSIAFILYN</sequence>
<proteinExistence type="predicted"/>
<organism evidence="1 2">
    <name type="scientific">Trichogramma kaykai</name>
    <dbReference type="NCBI Taxonomy" id="54128"/>
    <lineage>
        <taxon>Eukaryota</taxon>
        <taxon>Metazoa</taxon>
        <taxon>Ecdysozoa</taxon>
        <taxon>Arthropoda</taxon>
        <taxon>Hexapoda</taxon>
        <taxon>Insecta</taxon>
        <taxon>Pterygota</taxon>
        <taxon>Neoptera</taxon>
        <taxon>Endopterygota</taxon>
        <taxon>Hymenoptera</taxon>
        <taxon>Apocrita</taxon>
        <taxon>Proctotrupomorpha</taxon>
        <taxon>Chalcidoidea</taxon>
        <taxon>Trichogrammatidae</taxon>
        <taxon>Trichogramma</taxon>
    </lineage>
</organism>
<dbReference type="EMBL" id="JBJJXI010000048">
    <property type="protein sequence ID" value="KAL3401308.1"/>
    <property type="molecule type" value="Genomic_DNA"/>
</dbReference>
<dbReference type="AlphaFoldDB" id="A0ABD2X8U8"/>
<keyword evidence="2" id="KW-1185">Reference proteome</keyword>
<comment type="caution">
    <text evidence="1">The sequence shown here is derived from an EMBL/GenBank/DDBJ whole genome shotgun (WGS) entry which is preliminary data.</text>
</comment>
<dbReference type="Proteomes" id="UP001627154">
    <property type="component" value="Unassembled WGS sequence"/>
</dbReference>
<name>A0ABD2X8U8_9HYME</name>